<organism evidence="1 2">
    <name type="scientific">Populus tomentosa</name>
    <name type="common">Chinese white poplar</name>
    <dbReference type="NCBI Taxonomy" id="118781"/>
    <lineage>
        <taxon>Eukaryota</taxon>
        <taxon>Viridiplantae</taxon>
        <taxon>Streptophyta</taxon>
        <taxon>Embryophyta</taxon>
        <taxon>Tracheophyta</taxon>
        <taxon>Spermatophyta</taxon>
        <taxon>Magnoliopsida</taxon>
        <taxon>eudicotyledons</taxon>
        <taxon>Gunneridae</taxon>
        <taxon>Pentapetalae</taxon>
        <taxon>rosids</taxon>
        <taxon>fabids</taxon>
        <taxon>Malpighiales</taxon>
        <taxon>Salicaceae</taxon>
        <taxon>Saliceae</taxon>
        <taxon>Populus</taxon>
    </lineage>
</organism>
<dbReference type="InterPro" id="IPR032675">
    <property type="entry name" value="LRR_dom_sf"/>
</dbReference>
<keyword evidence="2" id="KW-1185">Reference proteome</keyword>
<dbReference type="AlphaFoldDB" id="A0A8X7XM53"/>
<protein>
    <submittedName>
        <fullName evidence="1">Uncharacterized protein</fullName>
    </submittedName>
</protein>
<dbReference type="Gene3D" id="3.80.10.10">
    <property type="entry name" value="Ribonuclease Inhibitor"/>
    <property type="match status" value="1"/>
</dbReference>
<dbReference type="Proteomes" id="UP000886885">
    <property type="component" value="Unassembled WGS sequence"/>
</dbReference>
<dbReference type="EMBL" id="JAAWWB010001914">
    <property type="protein sequence ID" value="KAG6735643.1"/>
    <property type="molecule type" value="Genomic_DNA"/>
</dbReference>
<name>A0A8X7XM53_POPTO</name>
<gene>
    <name evidence="1" type="ORF">POTOM_061713</name>
</gene>
<sequence>MLVCAWLREVRFKRLIIQDSVIKEDPGLELIRPFQLETADLQIFQGKLLEIGPKQALKPKFMPCPLPAWQEKLRNIPGVNDQMHDILLYMYRVYTKLPTETRTPEQNLTIVIKAEQLGTVRKSFKISMSSFIQMNRLIYSKENRNLRTAKRTRVAIARQFQAVQNQSEGPELSLLGNSKQLDMDVGDLWEFPLNPVFVSVPWIPSWKPHTACCTWEGITFHEVTAHVIGLNISGYSFSDPVNSSDILDLSYLERLNLVNCNIREIPSS</sequence>
<accession>A0A8X7XM53</accession>
<evidence type="ECO:0000313" key="1">
    <source>
        <dbReference type="EMBL" id="KAG6735643.1"/>
    </source>
</evidence>
<comment type="caution">
    <text evidence="1">The sequence shown here is derived from an EMBL/GenBank/DDBJ whole genome shotgun (WGS) entry which is preliminary data.</text>
</comment>
<evidence type="ECO:0000313" key="2">
    <source>
        <dbReference type="Proteomes" id="UP000886885"/>
    </source>
</evidence>
<dbReference type="OrthoDB" id="1748632at2759"/>
<reference evidence="1" key="1">
    <citation type="journal article" date="2020" name="bioRxiv">
        <title>Hybrid origin of Populus tomentosa Carr. identified through genome sequencing and phylogenomic analysis.</title>
        <authorList>
            <person name="An X."/>
            <person name="Gao K."/>
            <person name="Chen Z."/>
            <person name="Li J."/>
            <person name="Yang X."/>
            <person name="Yang X."/>
            <person name="Zhou J."/>
            <person name="Guo T."/>
            <person name="Zhao T."/>
            <person name="Huang S."/>
            <person name="Miao D."/>
            <person name="Khan W.U."/>
            <person name="Rao P."/>
            <person name="Ye M."/>
            <person name="Lei B."/>
            <person name="Liao W."/>
            <person name="Wang J."/>
            <person name="Ji L."/>
            <person name="Li Y."/>
            <person name="Guo B."/>
            <person name="Mustafa N.S."/>
            <person name="Li S."/>
            <person name="Yun Q."/>
            <person name="Keller S.R."/>
            <person name="Mao J."/>
            <person name="Zhang R."/>
            <person name="Strauss S.H."/>
        </authorList>
    </citation>
    <scope>NUCLEOTIDE SEQUENCE</scope>
    <source>
        <strain evidence="1">GM15</strain>
        <tissue evidence="1">Leaf</tissue>
    </source>
</reference>
<dbReference type="SUPFAM" id="SSF52058">
    <property type="entry name" value="L domain-like"/>
    <property type="match status" value="1"/>
</dbReference>
<proteinExistence type="predicted"/>